<comment type="caution">
    <text evidence="2">The sequence shown here is derived from an EMBL/GenBank/DDBJ whole genome shotgun (WGS) entry which is preliminary data.</text>
</comment>
<dbReference type="EMBL" id="SPHZ02000012">
    <property type="protein sequence ID" value="KAF0888222.1"/>
    <property type="molecule type" value="Genomic_DNA"/>
</dbReference>
<name>A0A6G1BK40_9ORYZ</name>
<dbReference type="Proteomes" id="UP000479710">
    <property type="component" value="Unassembled WGS sequence"/>
</dbReference>
<proteinExistence type="predicted"/>
<dbReference type="AlphaFoldDB" id="A0A6G1BK40"/>
<sequence length="106" mass="11132">MATSVSDAPAVAQARWLQWWRLDLTQRWWSRHIGCNSGGPASARCGWGGLSCAGDGGRTDDDKASVVPLPSVLGHHRSMARWTRSALEGESGAPGPDGGVQCCSVG</sequence>
<evidence type="ECO:0000256" key="1">
    <source>
        <dbReference type="SAM" id="MobiDB-lite"/>
    </source>
</evidence>
<accession>A0A6G1BK40</accession>
<evidence type="ECO:0000313" key="3">
    <source>
        <dbReference type="Proteomes" id="UP000479710"/>
    </source>
</evidence>
<keyword evidence="3" id="KW-1185">Reference proteome</keyword>
<organism evidence="2 3">
    <name type="scientific">Oryza meyeriana var. granulata</name>
    <dbReference type="NCBI Taxonomy" id="110450"/>
    <lineage>
        <taxon>Eukaryota</taxon>
        <taxon>Viridiplantae</taxon>
        <taxon>Streptophyta</taxon>
        <taxon>Embryophyta</taxon>
        <taxon>Tracheophyta</taxon>
        <taxon>Spermatophyta</taxon>
        <taxon>Magnoliopsida</taxon>
        <taxon>Liliopsida</taxon>
        <taxon>Poales</taxon>
        <taxon>Poaceae</taxon>
        <taxon>BOP clade</taxon>
        <taxon>Oryzoideae</taxon>
        <taxon>Oryzeae</taxon>
        <taxon>Oryzinae</taxon>
        <taxon>Oryza</taxon>
        <taxon>Oryza meyeriana</taxon>
    </lineage>
</organism>
<protein>
    <submittedName>
        <fullName evidence="2">Uncharacterized protein</fullName>
    </submittedName>
</protein>
<feature type="region of interest" description="Disordered" evidence="1">
    <location>
        <begin position="86"/>
        <end position="106"/>
    </location>
</feature>
<evidence type="ECO:0000313" key="2">
    <source>
        <dbReference type="EMBL" id="KAF0888222.1"/>
    </source>
</evidence>
<gene>
    <name evidence="2" type="ORF">E2562_013677</name>
</gene>
<reference evidence="2 3" key="1">
    <citation type="submission" date="2019-11" db="EMBL/GenBank/DDBJ databases">
        <title>Whole genome sequence of Oryza granulata.</title>
        <authorList>
            <person name="Li W."/>
        </authorList>
    </citation>
    <scope>NUCLEOTIDE SEQUENCE [LARGE SCALE GENOMIC DNA]</scope>
    <source>
        <strain evidence="3">cv. Menghai</strain>
        <tissue evidence="2">Leaf</tissue>
    </source>
</reference>